<dbReference type="Pfam" id="PF25989">
    <property type="entry name" value="YknX_C"/>
    <property type="match status" value="1"/>
</dbReference>
<evidence type="ECO:0000259" key="3">
    <source>
        <dbReference type="Pfam" id="PF25989"/>
    </source>
</evidence>
<comment type="similarity">
    <text evidence="1">Belongs to the membrane fusion protein (MFP) (TC 8.A.1) family.</text>
</comment>
<dbReference type="EMBL" id="BJLF01000002">
    <property type="protein sequence ID" value="GEA49621.1"/>
    <property type="molecule type" value="Genomic_DNA"/>
</dbReference>
<evidence type="ECO:0000256" key="1">
    <source>
        <dbReference type="ARBA" id="ARBA00009477"/>
    </source>
</evidence>
<dbReference type="GO" id="GO:0015562">
    <property type="term" value="F:efflux transmembrane transporter activity"/>
    <property type="evidence" value="ECO:0007669"/>
    <property type="project" value="TreeGrafter"/>
</dbReference>
<dbReference type="Gene3D" id="2.40.50.100">
    <property type="match status" value="1"/>
</dbReference>
<gene>
    <name evidence="4" type="ORF">VIN01S_04250</name>
</gene>
<name>A0A4Y3HRQ3_9VIBR</name>
<dbReference type="Proteomes" id="UP000318717">
    <property type="component" value="Unassembled WGS sequence"/>
</dbReference>
<dbReference type="InterPro" id="IPR058625">
    <property type="entry name" value="MdtA-like_BSH"/>
</dbReference>
<dbReference type="NCBIfam" id="TIGR01730">
    <property type="entry name" value="RND_mfp"/>
    <property type="match status" value="1"/>
</dbReference>
<feature type="domain" description="Multidrug resistance protein MdtA-like barrel-sandwich hybrid" evidence="2">
    <location>
        <begin position="70"/>
        <end position="187"/>
    </location>
</feature>
<dbReference type="Gene3D" id="1.10.287.470">
    <property type="entry name" value="Helix hairpin bin"/>
    <property type="match status" value="1"/>
</dbReference>
<dbReference type="AlphaFoldDB" id="A0A4Y3HRQ3"/>
<evidence type="ECO:0000313" key="5">
    <source>
        <dbReference type="Proteomes" id="UP000318717"/>
    </source>
</evidence>
<dbReference type="SUPFAM" id="SSF111369">
    <property type="entry name" value="HlyD-like secretion proteins"/>
    <property type="match status" value="1"/>
</dbReference>
<dbReference type="PANTHER" id="PTHR30469">
    <property type="entry name" value="MULTIDRUG RESISTANCE PROTEIN MDTA"/>
    <property type="match status" value="1"/>
</dbReference>
<protein>
    <submittedName>
        <fullName evidence="4">Hemolysin secretion protein D</fullName>
    </submittedName>
</protein>
<dbReference type="Gene3D" id="2.40.420.20">
    <property type="match status" value="1"/>
</dbReference>
<comment type="caution">
    <text evidence="4">The sequence shown here is derived from an EMBL/GenBank/DDBJ whole genome shotgun (WGS) entry which is preliminary data.</text>
</comment>
<dbReference type="PANTHER" id="PTHR30469:SF20">
    <property type="entry name" value="EFFLUX RND TRANSPORTER PERIPLASMIC ADAPTOR SUBUNIT"/>
    <property type="match status" value="1"/>
</dbReference>
<organism evidence="4 5">
    <name type="scientific">Vibrio inusitatus NBRC 102082</name>
    <dbReference type="NCBI Taxonomy" id="1219070"/>
    <lineage>
        <taxon>Bacteria</taxon>
        <taxon>Pseudomonadati</taxon>
        <taxon>Pseudomonadota</taxon>
        <taxon>Gammaproteobacteria</taxon>
        <taxon>Vibrionales</taxon>
        <taxon>Vibrionaceae</taxon>
        <taxon>Vibrio</taxon>
    </lineage>
</organism>
<keyword evidence="5" id="KW-1185">Reference proteome</keyword>
<dbReference type="PROSITE" id="PS51257">
    <property type="entry name" value="PROKAR_LIPOPROTEIN"/>
    <property type="match status" value="1"/>
</dbReference>
<dbReference type="InterPro" id="IPR006143">
    <property type="entry name" value="RND_pump_MFP"/>
</dbReference>
<evidence type="ECO:0000313" key="4">
    <source>
        <dbReference type="EMBL" id="GEA49621.1"/>
    </source>
</evidence>
<dbReference type="GO" id="GO:1990281">
    <property type="term" value="C:efflux pump complex"/>
    <property type="evidence" value="ECO:0007669"/>
    <property type="project" value="TreeGrafter"/>
</dbReference>
<accession>A0A4Y3HRQ3</accession>
<dbReference type="OrthoDB" id="1185083at2"/>
<evidence type="ECO:0000259" key="2">
    <source>
        <dbReference type="Pfam" id="PF25917"/>
    </source>
</evidence>
<dbReference type="Pfam" id="PF25917">
    <property type="entry name" value="BSH_RND"/>
    <property type="match status" value="1"/>
</dbReference>
<dbReference type="Gene3D" id="2.40.30.170">
    <property type="match status" value="1"/>
</dbReference>
<dbReference type="InterPro" id="IPR058637">
    <property type="entry name" value="YknX-like_C"/>
</dbReference>
<reference evidence="4 5" key="1">
    <citation type="submission" date="2019-06" db="EMBL/GenBank/DDBJ databases">
        <title>Whole genome shotgun sequence of Vibrio inusitatus NBRC 102082.</title>
        <authorList>
            <person name="Hosoyama A."/>
            <person name="Uohara A."/>
            <person name="Ohji S."/>
            <person name="Ichikawa N."/>
        </authorList>
    </citation>
    <scope>NUCLEOTIDE SEQUENCE [LARGE SCALE GENOMIC DNA]</scope>
    <source>
        <strain evidence="4 5">NBRC 102082</strain>
    </source>
</reference>
<proteinExistence type="inferred from homology"/>
<sequence length="364" mass="40287">MSTFKFQSLKWLFVLTTPYFLSGCERPTVEPTTRLQSVELLQLDATSTPEALMFPAIAAAAERAHLSFLVSGEVEHVLVKEGDRVSKGDVIAKLDPRDFRIAVRNAQASYSAINSRYQRSKPLLEKGLLAQSEFDELSAKRQMAKVELDFARLYLEYTELKSPIDGMISRVNVDQFESVKLGQNIVNIHNINEVDVLVKIPDRLFINKPSQTEIWQAIAGVQSPTGQRYDATIKEFTTEPDPTSGTYTITLTLPMPKDELILDGMAVEAIKPDNLSNMELGPISTVPFQALINADGDTLSRDEKYVWVYDNNTVRKQKVTTGAVTGHSVQVIAGLKGNETIVVKGLSQLREGAEVKVINSGAVQ</sequence>
<feature type="domain" description="YknX-like C-terminal permuted SH3-like" evidence="3">
    <location>
        <begin position="285"/>
        <end position="357"/>
    </location>
</feature>
<dbReference type="RefSeq" id="WP_141343974.1">
    <property type="nucleotide sequence ID" value="NZ_BJLF01000002.1"/>
</dbReference>